<evidence type="ECO:0000313" key="1">
    <source>
        <dbReference type="EMBL" id="ACF89831.1"/>
    </source>
</evidence>
<proteinExistence type="predicted"/>
<protein>
    <submittedName>
        <fullName evidence="1">Uncharacterized protein</fullName>
    </submittedName>
</protein>
<evidence type="ECO:0000313" key="2">
    <source>
        <dbReference type="Proteomes" id="UP000001865"/>
    </source>
</evidence>
<dbReference type="Proteomes" id="UP000001865">
    <property type="component" value="Chromosome"/>
</dbReference>
<dbReference type="KEGG" id="sew:SeSA_A2140"/>
<reference evidence="1 2" key="1">
    <citation type="journal article" date="2011" name="J. Bacteriol.">
        <title>Comparative genomics of 28 Salmonella enterica isolates: evidence for CRISPR-mediated adaptive sublineage evolution.</title>
        <authorList>
            <person name="Fricke W.F."/>
            <person name="Mammel M.K."/>
            <person name="McDermott P.F."/>
            <person name="Tartera C."/>
            <person name="White D.G."/>
            <person name="Leclerc J.E."/>
            <person name="Ravel J."/>
            <person name="Cebula T.A."/>
        </authorList>
    </citation>
    <scope>NUCLEOTIDE SEQUENCE [LARGE SCALE GENOMIC DNA]</scope>
    <source>
        <strain evidence="1 2">CVM19633</strain>
    </source>
</reference>
<dbReference type="EMBL" id="CP001127">
    <property type="protein sequence ID" value="ACF89831.1"/>
    <property type="molecule type" value="Genomic_DNA"/>
</dbReference>
<name>A0A0N1QUP2_SALSV</name>
<gene>
    <name evidence="1" type="ordered locus">SeSA_A2140</name>
</gene>
<dbReference type="HOGENOM" id="CLU_3348345_0_0_6"/>
<organism evidence="1 2">
    <name type="scientific">Salmonella schwarzengrund (strain CVM19633)</name>
    <dbReference type="NCBI Taxonomy" id="439843"/>
    <lineage>
        <taxon>Bacteria</taxon>
        <taxon>Pseudomonadati</taxon>
        <taxon>Pseudomonadota</taxon>
        <taxon>Gammaproteobacteria</taxon>
        <taxon>Enterobacterales</taxon>
        <taxon>Enterobacteriaceae</taxon>
        <taxon>Salmonella</taxon>
    </lineage>
</organism>
<accession>A0A0N1QUP2</accession>
<sequence length="37" mass="4273">MFRLIMVSYSGKGNYRYALSEGMPCQRLLWIYAVTPG</sequence>
<dbReference type="AlphaFoldDB" id="A0A0N1QUP2"/>